<keyword evidence="3" id="KW-0175">Coiled coil</keyword>
<dbReference type="Proteomes" id="UP000311382">
    <property type="component" value="Unassembled WGS sequence"/>
</dbReference>
<keyword evidence="2" id="KW-0963">Cytoplasm</keyword>
<dbReference type="STRING" id="5288.A0A5C5FRM1"/>
<feature type="compositionally biased region" description="Basic and acidic residues" evidence="4">
    <location>
        <begin position="161"/>
        <end position="175"/>
    </location>
</feature>
<dbReference type="Pfam" id="PF04912">
    <property type="entry name" value="Dynamitin"/>
    <property type="match status" value="1"/>
</dbReference>
<name>A0A5C5FRM1_9BASI</name>
<comment type="caution">
    <text evidence="5">The sequence shown here is derived from an EMBL/GenBank/DDBJ whole genome shotgun (WGS) entry which is preliminary data.</text>
</comment>
<evidence type="ECO:0000313" key="5">
    <source>
        <dbReference type="EMBL" id="TNY19460.1"/>
    </source>
</evidence>
<evidence type="ECO:0000256" key="2">
    <source>
        <dbReference type="ARBA" id="ARBA00022490"/>
    </source>
</evidence>
<dbReference type="PANTHER" id="PTHR15346">
    <property type="entry name" value="DYNACTIN SUBUNIT"/>
    <property type="match status" value="1"/>
</dbReference>
<dbReference type="InterPro" id="IPR028133">
    <property type="entry name" value="Dynamitin"/>
</dbReference>
<feature type="coiled-coil region" evidence="3">
    <location>
        <begin position="475"/>
        <end position="502"/>
    </location>
</feature>
<dbReference type="EMBL" id="SOZI01000095">
    <property type="protein sequence ID" value="TNY19460.1"/>
    <property type="molecule type" value="Genomic_DNA"/>
</dbReference>
<gene>
    <name evidence="5" type="ORF">DMC30DRAFT_400378</name>
</gene>
<dbReference type="OrthoDB" id="4977at2759"/>
<evidence type="ECO:0000313" key="6">
    <source>
        <dbReference type="Proteomes" id="UP000311382"/>
    </source>
</evidence>
<keyword evidence="6" id="KW-1185">Reference proteome</keyword>
<dbReference type="GO" id="GO:0007017">
    <property type="term" value="P:microtubule-based process"/>
    <property type="evidence" value="ECO:0007669"/>
    <property type="project" value="InterPro"/>
</dbReference>
<feature type="compositionally biased region" description="Basic and acidic residues" evidence="4">
    <location>
        <begin position="69"/>
        <end position="101"/>
    </location>
</feature>
<evidence type="ECO:0000256" key="3">
    <source>
        <dbReference type="SAM" id="Coils"/>
    </source>
</evidence>
<dbReference type="GO" id="GO:0005737">
    <property type="term" value="C:cytoplasm"/>
    <property type="evidence" value="ECO:0007669"/>
    <property type="project" value="UniProtKB-SubCell"/>
</dbReference>
<comment type="subcellular location">
    <subcellularLocation>
        <location evidence="1">Cytoplasm</location>
    </subcellularLocation>
</comment>
<accession>A0A5C5FRM1</accession>
<evidence type="ECO:0000256" key="1">
    <source>
        <dbReference type="ARBA" id="ARBA00004496"/>
    </source>
</evidence>
<protein>
    <recommendedName>
        <fullName evidence="7">Dynamitin-domain-containing protein</fullName>
    </recommendedName>
</protein>
<feature type="region of interest" description="Disordered" evidence="4">
    <location>
        <begin position="142"/>
        <end position="183"/>
    </location>
</feature>
<sequence length="504" mass="53087">MSKYATLPDIDTSGADVFETPDVPQEHSRARDTDSDDDLLPRSTSPSAYRRAHQRDAQQQPQPGSQDIDAQRLDAGDARRRFGEATRARLDRQQQRDDAARRPSRRLPPAREYVAHAPSSPLGDETPLERLRRLRLEMAELEDEVQRSAAAAPTPVVTEGGTKEADGKGDAAGDKGKKKREVSPTVILQQLQLLRGDLAGVAGVLEGEGEAGPAAAVQGAPDGELAQRAKQSAGLLARLGQAAAAPAPAVAGGGGPSEALMQPRGEAQEGALEKRVAELEHALGASGADVSELSPHPPPLLPTLSRLEHLVVLLSQPRHLDSISRRVKLLVSDLERIHDSRRKLGDTRPLNVALQGGVMTLSTGSGSGAGAAGAGTAVPGSAAGGGGGGGAPVLPPDAAQKLDALSALLPRLEPLVPLAPRLLARLRSLSALHSRAAAFGDELATVGGEVRRLREADAGLREVLEGLEGSVRENEERTRGNLESVERRVEEVVRRLDKLEELEA</sequence>
<evidence type="ECO:0000256" key="4">
    <source>
        <dbReference type="SAM" id="MobiDB-lite"/>
    </source>
</evidence>
<evidence type="ECO:0008006" key="7">
    <source>
        <dbReference type="Google" id="ProtNLM"/>
    </source>
</evidence>
<reference evidence="5 6" key="1">
    <citation type="submission" date="2019-03" db="EMBL/GenBank/DDBJ databases">
        <title>Rhodosporidium diobovatum UCD-FST 08-225 genome sequencing, assembly, and annotation.</title>
        <authorList>
            <person name="Fakankun I.U."/>
            <person name="Fristensky B."/>
            <person name="Levin D.B."/>
        </authorList>
    </citation>
    <scope>NUCLEOTIDE SEQUENCE [LARGE SCALE GENOMIC DNA]</scope>
    <source>
        <strain evidence="5 6">UCD-FST 08-225</strain>
    </source>
</reference>
<dbReference type="GO" id="GO:0005869">
    <property type="term" value="C:dynactin complex"/>
    <property type="evidence" value="ECO:0007669"/>
    <property type="project" value="InterPro"/>
</dbReference>
<feature type="region of interest" description="Disordered" evidence="4">
    <location>
        <begin position="247"/>
        <end position="270"/>
    </location>
</feature>
<feature type="region of interest" description="Disordered" evidence="4">
    <location>
        <begin position="1"/>
        <end position="129"/>
    </location>
</feature>
<dbReference type="AlphaFoldDB" id="A0A5C5FRM1"/>
<organism evidence="5 6">
    <name type="scientific">Rhodotorula diobovata</name>
    <dbReference type="NCBI Taxonomy" id="5288"/>
    <lineage>
        <taxon>Eukaryota</taxon>
        <taxon>Fungi</taxon>
        <taxon>Dikarya</taxon>
        <taxon>Basidiomycota</taxon>
        <taxon>Pucciniomycotina</taxon>
        <taxon>Microbotryomycetes</taxon>
        <taxon>Sporidiobolales</taxon>
        <taxon>Sporidiobolaceae</taxon>
        <taxon>Rhodotorula</taxon>
    </lineage>
</organism>
<proteinExistence type="predicted"/>
<feature type="compositionally biased region" description="Basic and acidic residues" evidence="4">
    <location>
        <begin position="24"/>
        <end position="33"/>
    </location>
</feature>